<keyword evidence="2" id="KW-1185">Reference proteome</keyword>
<dbReference type="RefSeq" id="WP_135985510.1">
    <property type="nucleotide sequence ID" value="NZ_JAASQM010000003.1"/>
</dbReference>
<dbReference type="OrthoDB" id="8443793at2"/>
<organism evidence="1 2">
    <name type="scientific">Sphingomonas naasensis</name>
    <dbReference type="NCBI Taxonomy" id="1344951"/>
    <lineage>
        <taxon>Bacteria</taxon>
        <taxon>Pseudomonadati</taxon>
        <taxon>Pseudomonadota</taxon>
        <taxon>Alphaproteobacteria</taxon>
        <taxon>Sphingomonadales</taxon>
        <taxon>Sphingomonadaceae</taxon>
        <taxon>Sphingomonas</taxon>
    </lineage>
</organism>
<dbReference type="AlphaFoldDB" id="A0A4S1WEW6"/>
<gene>
    <name evidence="1" type="ORF">E5A74_12765</name>
</gene>
<evidence type="ECO:0000313" key="1">
    <source>
        <dbReference type="EMBL" id="TGX41489.1"/>
    </source>
</evidence>
<accession>A0A4S1WEW6</accession>
<reference evidence="1 2" key="1">
    <citation type="submission" date="2019-04" db="EMBL/GenBank/DDBJ databases">
        <title>Sphingomonas psychrotolerans sp. nov., isolated from soil in the Tianshan Mountains, Xinjiang, China.</title>
        <authorList>
            <person name="Luo Y."/>
            <person name="Sheng H."/>
        </authorList>
    </citation>
    <scope>NUCLEOTIDE SEQUENCE [LARGE SCALE GENOMIC DNA]</scope>
    <source>
        <strain evidence="1 2">KIS18-15</strain>
    </source>
</reference>
<sequence>MSPEFARPHRLDQIGAAETAIDIAATAEERAALARRFDLVAIDALTALFALRRDAAGVQARGHLSAAVTQSCGVTGDPLPATIEEDFAIRFLPEPGEDESHDEVELAEEDLDTVFYTGSALDLGEAAAETLALALDPFPRSPGAAAALREAGVISEDDAAAAPLSPLAAALKAKLGK</sequence>
<name>A0A4S1WEW6_9SPHN</name>
<comment type="caution">
    <text evidence="1">The sequence shown here is derived from an EMBL/GenBank/DDBJ whole genome shotgun (WGS) entry which is preliminary data.</text>
</comment>
<dbReference type="EMBL" id="SRXU01000005">
    <property type="protein sequence ID" value="TGX41489.1"/>
    <property type="molecule type" value="Genomic_DNA"/>
</dbReference>
<evidence type="ECO:0000313" key="2">
    <source>
        <dbReference type="Proteomes" id="UP000309848"/>
    </source>
</evidence>
<dbReference type="InterPro" id="IPR003772">
    <property type="entry name" value="YceD"/>
</dbReference>
<dbReference type="Pfam" id="PF02620">
    <property type="entry name" value="YceD"/>
    <property type="match status" value="1"/>
</dbReference>
<dbReference type="Proteomes" id="UP000309848">
    <property type="component" value="Unassembled WGS sequence"/>
</dbReference>
<proteinExistence type="predicted"/>
<protein>
    <submittedName>
        <fullName evidence="1">DUF177 domain-containing protein</fullName>
    </submittedName>
</protein>